<reference evidence="2" key="1">
    <citation type="journal article" date="2021" name="Curr. Microbiol.">
        <title>Complete genome of nocamycin-producing strain Saccharothrix syringae NRRL B-16468 reveals the biosynthetic potential for secondary metabolites.</title>
        <authorList>
            <person name="Mo X."/>
            <person name="Yang S."/>
        </authorList>
    </citation>
    <scope>NUCLEOTIDE SEQUENCE [LARGE SCALE GENOMIC DNA]</scope>
    <source>
        <strain evidence="2">ATCC 51364 / DSM 43886 / JCM 6844 / KCTC 9398 / NBRC 14523 / NRRL B-16468 / INA 2240</strain>
    </source>
</reference>
<organism evidence="1 2">
    <name type="scientific">Saccharothrix syringae</name>
    <name type="common">Nocardiopsis syringae</name>
    <dbReference type="NCBI Taxonomy" id="103733"/>
    <lineage>
        <taxon>Bacteria</taxon>
        <taxon>Bacillati</taxon>
        <taxon>Actinomycetota</taxon>
        <taxon>Actinomycetes</taxon>
        <taxon>Pseudonocardiales</taxon>
        <taxon>Pseudonocardiaceae</taxon>
        <taxon>Saccharothrix</taxon>
    </lineage>
</organism>
<dbReference type="RefSeq" id="WP_153277991.1">
    <property type="nucleotide sequence ID" value="NZ_CP034550.1"/>
</dbReference>
<dbReference type="AlphaFoldDB" id="A0A5Q0GWU5"/>
<sequence>MTTKMIIALSGKTDEAALSGTPHEYAELAAALERGHGRFELVTTRDVAPYDAALRTLTVEAAETPEVRLVVDRATLDLVIRGPVRHLATLGLILRDSAESGDPEGHVHLEGFPGHEFLAEDSFPLVVHDAVEPSR</sequence>
<protein>
    <submittedName>
        <fullName evidence="1">Uncharacterized protein</fullName>
    </submittedName>
</protein>
<dbReference type="EMBL" id="CP034550">
    <property type="protein sequence ID" value="QFZ17822.1"/>
    <property type="molecule type" value="Genomic_DNA"/>
</dbReference>
<accession>A0A5Q0GWU5</accession>
<evidence type="ECO:0000313" key="1">
    <source>
        <dbReference type="EMBL" id="QFZ17822.1"/>
    </source>
</evidence>
<gene>
    <name evidence="1" type="ORF">EKG83_10305</name>
</gene>
<name>A0A5Q0GWU5_SACSY</name>
<dbReference type="Pfam" id="PF15566">
    <property type="entry name" value="Imm32"/>
    <property type="match status" value="1"/>
</dbReference>
<evidence type="ECO:0000313" key="2">
    <source>
        <dbReference type="Proteomes" id="UP000325787"/>
    </source>
</evidence>
<dbReference type="OrthoDB" id="3696942at2"/>
<proteinExistence type="predicted"/>
<dbReference type="InterPro" id="IPR029083">
    <property type="entry name" value="Imm32"/>
</dbReference>
<dbReference type="KEGG" id="ssyi:EKG83_10305"/>
<keyword evidence="2" id="KW-1185">Reference proteome</keyword>
<dbReference type="Proteomes" id="UP000325787">
    <property type="component" value="Chromosome"/>
</dbReference>